<reference evidence="2 3" key="1">
    <citation type="submission" date="2019-08" db="EMBL/GenBank/DDBJ databases">
        <authorList>
            <person name="Duncan S."/>
            <person name="Walker A."/>
        </authorList>
    </citation>
    <scope>NUCLEOTIDE SEQUENCE [LARGE SCALE GENOMIC DNA]</scope>
    <source>
        <strain evidence="2 3">L2-21</strain>
    </source>
</reference>
<accession>A0A5S4V1I2</accession>
<evidence type="ECO:0000313" key="2">
    <source>
        <dbReference type="EMBL" id="TYL51869.1"/>
    </source>
</evidence>
<proteinExistence type="predicted"/>
<evidence type="ECO:0000313" key="3">
    <source>
        <dbReference type="Proteomes" id="UP000324325"/>
    </source>
</evidence>
<protein>
    <submittedName>
        <fullName evidence="2">Glycosyltransferase</fullName>
    </submittedName>
</protein>
<name>A0A5S4V1I2_9FIRM</name>
<dbReference type="Proteomes" id="UP000324325">
    <property type="component" value="Unassembled WGS sequence"/>
</dbReference>
<dbReference type="RefSeq" id="WP_015568418.1">
    <property type="nucleotide sequence ID" value="NZ_JADNBN010000012.1"/>
</dbReference>
<dbReference type="SUPFAM" id="SSF53448">
    <property type="entry name" value="Nucleotide-diphospho-sugar transferases"/>
    <property type="match status" value="1"/>
</dbReference>
<dbReference type="InterPro" id="IPR001173">
    <property type="entry name" value="Glyco_trans_2-like"/>
</dbReference>
<dbReference type="EMBL" id="VSTG01000042">
    <property type="protein sequence ID" value="TYL51869.1"/>
    <property type="molecule type" value="Genomic_DNA"/>
</dbReference>
<dbReference type="AlphaFoldDB" id="A0A5S4V1I2"/>
<organism evidence="2 3">
    <name type="scientific">Agathobacter rectalis</name>
    <dbReference type="NCBI Taxonomy" id="39491"/>
    <lineage>
        <taxon>Bacteria</taxon>
        <taxon>Bacillati</taxon>
        <taxon>Bacillota</taxon>
        <taxon>Clostridia</taxon>
        <taxon>Lachnospirales</taxon>
        <taxon>Lachnospiraceae</taxon>
        <taxon>Agathobacter</taxon>
    </lineage>
</organism>
<dbReference type="InterPro" id="IPR029044">
    <property type="entry name" value="Nucleotide-diphossugar_trans"/>
</dbReference>
<sequence length="280" mass="32386">MNNSIVATIVIYNKSIENSITCKNILSFNEDSIEILIVDNSTSNYGNKAYCEKKNIKYISMGGNQGLSKAYNAAIDLSKDKDVIILFDDDTDVTKQYFEQLQIALDSNPDVDIFAPIIYGQDGVIYSPNRYNFMRSQYIQESSQEIPQEEFNAIASCLAIRMRVFQNYRFNEKLFVDQVDQNFFYDQRKKNKKFMKLNVEIKQNFYQRGLKLSAESGWKRLRLRIIDIMRQTRIIGGIKVRFLGFLKCCGLGLQIGKKCKSYSVTFKSLVLAIRLVFVDE</sequence>
<evidence type="ECO:0000259" key="1">
    <source>
        <dbReference type="Pfam" id="PF00535"/>
    </source>
</evidence>
<dbReference type="Gene3D" id="3.90.550.10">
    <property type="entry name" value="Spore Coat Polysaccharide Biosynthesis Protein SpsA, Chain A"/>
    <property type="match status" value="1"/>
</dbReference>
<comment type="caution">
    <text evidence="2">The sequence shown here is derived from an EMBL/GenBank/DDBJ whole genome shotgun (WGS) entry which is preliminary data.</text>
</comment>
<feature type="domain" description="Glycosyltransferase 2-like" evidence="1">
    <location>
        <begin position="21"/>
        <end position="168"/>
    </location>
</feature>
<gene>
    <name evidence="2" type="ORF">FYL37_15695</name>
</gene>
<dbReference type="Pfam" id="PF00535">
    <property type="entry name" value="Glycos_transf_2"/>
    <property type="match status" value="1"/>
</dbReference>
<keyword evidence="2" id="KW-0808">Transferase</keyword>
<reference evidence="2 3" key="2">
    <citation type="submission" date="2019-09" db="EMBL/GenBank/DDBJ databases">
        <title>Strain-level analysis of Eubacterium rectale using genomes from metagenomes.</title>
        <authorList>
            <person name="Karcher N."/>
            <person name="Segata N."/>
        </authorList>
    </citation>
    <scope>NUCLEOTIDE SEQUENCE [LARGE SCALE GENOMIC DNA]</scope>
    <source>
        <strain evidence="2 3">L2-21</strain>
    </source>
</reference>
<dbReference type="GO" id="GO:0016740">
    <property type="term" value="F:transferase activity"/>
    <property type="evidence" value="ECO:0007669"/>
    <property type="project" value="UniProtKB-KW"/>
</dbReference>